<feature type="domain" description="Rieske" evidence="8">
    <location>
        <begin position="5"/>
        <end position="98"/>
    </location>
</feature>
<accession>A0A231GQR4</accession>
<dbReference type="InterPro" id="IPR036922">
    <property type="entry name" value="Rieske_2Fe-2S_sf"/>
</dbReference>
<dbReference type="SUPFAM" id="SSF50022">
    <property type="entry name" value="ISP domain"/>
    <property type="match status" value="1"/>
</dbReference>
<dbReference type="GO" id="GO:0051537">
    <property type="term" value="F:2 iron, 2 sulfur cluster binding"/>
    <property type="evidence" value="ECO:0007669"/>
    <property type="project" value="UniProtKB-KW"/>
</dbReference>
<dbReference type="GO" id="GO:0051213">
    <property type="term" value="F:dioxygenase activity"/>
    <property type="evidence" value="ECO:0007669"/>
    <property type="project" value="UniProtKB-KW"/>
</dbReference>
<organism evidence="9 10">
    <name type="scientific">Pseudomonas jessenii</name>
    <dbReference type="NCBI Taxonomy" id="77298"/>
    <lineage>
        <taxon>Bacteria</taxon>
        <taxon>Pseudomonadati</taxon>
        <taxon>Pseudomonadota</taxon>
        <taxon>Gammaproteobacteria</taxon>
        <taxon>Pseudomonadales</taxon>
        <taxon>Pseudomonadaceae</taxon>
        <taxon>Pseudomonas</taxon>
    </lineage>
</organism>
<dbReference type="Gene3D" id="2.102.10.10">
    <property type="entry name" value="Rieske [2Fe-2S] iron-sulphur domain"/>
    <property type="match status" value="1"/>
</dbReference>
<dbReference type="EMBL" id="FNTC01000002">
    <property type="protein sequence ID" value="SEC40728.1"/>
    <property type="molecule type" value="Genomic_DNA"/>
</dbReference>
<comment type="cofactor">
    <cofactor evidence="6">
        <name>[2Fe-2S] cluster</name>
        <dbReference type="ChEBI" id="CHEBI:190135"/>
    </cofactor>
</comment>
<keyword evidence="9" id="KW-0560">Oxidoreductase</keyword>
<keyword evidence="3" id="KW-0058">Aromatic hydrocarbons catabolism</keyword>
<keyword evidence="9" id="KW-0223">Dioxygenase</keyword>
<evidence type="ECO:0000256" key="5">
    <source>
        <dbReference type="ARBA" id="ARBA00023014"/>
    </source>
</evidence>
<evidence type="ECO:0000256" key="6">
    <source>
        <dbReference type="ARBA" id="ARBA00034078"/>
    </source>
</evidence>
<gene>
    <name evidence="9" type="ORF">SAMN04490187_4251</name>
</gene>
<proteinExistence type="inferred from homology"/>
<evidence type="ECO:0000256" key="2">
    <source>
        <dbReference type="ARBA" id="ARBA00022723"/>
    </source>
</evidence>
<protein>
    <submittedName>
        <fullName evidence="9">3-phenylpropionate/trans-cinnamate dioxygenase ferredoxin subunit</fullName>
    </submittedName>
</protein>
<dbReference type="Pfam" id="PF00355">
    <property type="entry name" value="Rieske"/>
    <property type="match status" value="1"/>
</dbReference>
<keyword evidence="4" id="KW-0408">Iron</keyword>
<dbReference type="PROSITE" id="PS51296">
    <property type="entry name" value="RIESKE"/>
    <property type="match status" value="1"/>
</dbReference>
<evidence type="ECO:0000313" key="9">
    <source>
        <dbReference type="EMBL" id="SEC40728.1"/>
    </source>
</evidence>
<keyword evidence="5" id="KW-0411">Iron-sulfur</keyword>
<reference evidence="10" key="1">
    <citation type="submission" date="2016-10" db="EMBL/GenBank/DDBJ databases">
        <authorList>
            <person name="Varghese N."/>
            <person name="Submissions S."/>
        </authorList>
    </citation>
    <scope>NUCLEOTIDE SEQUENCE [LARGE SCALE GENOMIC DNA]</scope>
    <source>
        <strain evidence="10">BS3660</strain>
    </source>
</reference>
<evidence type="ECO:0000256" key="1">
    <source>
        <dbReference type="ARBA" id="ARBA00022714"/>
    </source>
</evidence>
<dbReference type="PANTHER" id="PTHR21496:SF0">
    <property type="entry name" value="RIESKE DOMAIN-CONTAINING PROTEIN"/>
    <property type="match status" value="1"/>
</dbReference>
<sequence>MTHTLDVPGSVDLGTGKRARVQSDGVDIALFNIDGQIYAIDDSCPHNGASLLFGKLDGRFVRCPAHGLSFDLANGCMRGGGMNVRAYPVEVVEDRIRITLPTPITSHL</sequence>
<evidence type="ECO:0000259" key="8">
    <source>
        <dbReference type="PROSITE" id="PS51296"/>
    </source>
</evidence>
<evidence type="ECO:0000256" key="3">
    <source>
        <dbReference type="ARBA" id="ARBA00022797"/>
    </source>
</evidence>
<evidence type="ECO:0000313" key="10">
    <source>
        <dbReference type="Proteomes" id="UP000198542"/>
    </source>
</evidence>
<keyword evidence="2" id="KW-0479">Metal-binding</keyword>
<evidence type="ECO:0000256" key="7">
    <source>
        <dbReference type="ARBA" id="ARBA00038001"/>
    </source>
</evidence>
<dbReference type="RefSeq" id="WP_090455511.1">
    <property type="nucleotide sequence ID" value="NZ_FNTC01000002.1"/>
</dbReference>
<dbReference type="AlphaFoldDB" id="A0A231GQR4"/>
<keyword evidence="1" id="KW-0001">2Fe-2S</keyword>
<dbReference type="GO" id="GO:0046872">
    <property type="term" value="F:metal ion binding"/>
    <property type="evidence" value="ECO:0007669"/>
    <property type="project" value="UniProtKB-KW"/>
</dbReference>
<dbReference type="PANTHER" id="PTHR21496">
    <property type="entry name" value="FERREDOXIN-RELATED"/>
    <property type="match status" value="1"/>
</dbReference>
<comment type="similarity">
    <text evidence="7">Belongs to the bacterial ring-hydroxylating dioxygenase ferredoxin component family.</text>
</comment>
<keyword evidence="10" id="KW-1185">Reference proteome</keyword>
<name>A0A231GQR4_PSEJE</name>
<dbReference type="Proteomes" id="UP000198542">
    <property type="component" value="Unassembled WGS sequence"/>
</dbReference>
<evidence type="ECO:0000256" key="4">
    <source>
        <dbReference type="ARBA" id="ARBA00023004"/>
    </source>
</evidence>
<dbReference type="InterPro" id="IPR017941">
    <property type="entry name" value="Rieske_2Fe-2S"/>
</dbReference>